<dbReference type="OrthoDB" id="809632at2759"/>
<dbReference type="PANTHER" id="PTHR43677">
    <property type="entry name" value="SHORT-CHAIN DEHYDROGENASE/REDUCTASE"/>
    <property type="match status" value="1"/>
</dbReference>
<dbReference type="AlphaFoldDB" id="A0A7R9MCU3"/>
<dbReference type="GO" id="GO:0016491">
    <property type="term" value="F:oxidoreductase activity"/>
    <property type="evidence" value="ECO:0007669"/>
    <property type="project" value="InterPro"/>
</dbReference>
<organism evidence="2">
    <name type="scientific">Oppiella nova</name>
    <dbReference type="NCBI Taxonomy" id="334625"/>
    <lineage>
        <taxon>Eukaryota</taxon>
        <taxon>Metazoa</taxon>
        <taxon>Ecdysozoa</taxon>
        <taxon>Arthropoda</taxon>
        <taxon>Chelicerata</taxon>
        <taxon>Arachnida</taxon>
        <taxon>Acari</taxon>
        <taxon>Acariformes</taxon>
        <taxon>Sarcoptiformes</taxon>
        <taxon>Oribatida</taxon>
        <taxon>Brachypylina</taxon>
        <taxon>Oppioidea</taxon>
        <taxon>Oppiidae</taxon>
        <taxon>Oppiella</taxon>
    </lineage>
</organism>
<dbReference type="SUPFAM" id="SSF51735">
    <property type="entry name" value="NAD(P)-binding Rossmann-fold domains"/>
    <property type="match status" value="3"/>
</dbReference>
<dbReference type="InterPro" id="IPR002364">
    <property type="entry name" value="Quin_OxRdtase/zeta-crystal_CS"/>
</dbReference>
<evidence type="ECO:0000313" key="2">
    <source>
        <dbReference type="EMBL" id="CAD7656800.1"/>
    </source>
</evidence>
<dbReference type="PROSITE" id="PS01162">
    <property type="entry name" value="QOR_ZETA_CRYSTAL"/>
    <property type="match status" value="1"/>
</dbReference>
<reference evidence="2" key="1">
    <citation type="submission" date="2020-11" db="EMBL/GenBank/DDBJ databases">
        <authorList>
            <person name="Tran Van P."/>
        </authorList>
    </citation>
    <scope>NUCLEOTIDE SEQUENCE</scope>
</reference>
<keyword evidence="3" id="KW-1185">Reference proteome</keyword>
<feature type="domain" description="Alcohol dehydrogenase-like C-terminal" evidence="1">
    <location>
        <begin position="231"/>
        <end position="336"/>
    </location>
</feature>
<dbReference type="Gene3D" id="3.40.50.720">
    <property type="entry name" value="NAD(P)-binding Rossmann-like Domain"/>
    <property type="match status" value="3"/>
</dbReference>
<dbReference type="GO" id="GO:0008270">
    <property type="term" value="F:zinc ion binding"/>
    <property type="evidence" value="ECO:0007669"/>
    <property type="project" value="InterPro"/>
</dbReference>
<dbReference type="GO" id="GO:0005739">
    <property type="term" value="C:mitochondrion"/>
    <property type="evidence" value="ECO:0007669"/>
    <property type="project" value="TreeGrafter"/>
</dbReference>
<dbReference type="InterPro" id="IPR013149">
    <property type="entry name" value="ADH-like_C"/>
</dbReference>
<dbReference type="Gene3D" id="3.90.180.10">
    <property type="entry name" value="Medium-chain alcohol dehydrogenases, catalytic domain"/>
    <property type="match status" value="2"/>
</dbReference>
<dbReference type="Pfam" id="PF00107">
    <property type="entry name" value="ADH_zinc_N"/>
    <property type="match status" value="3"/>
</dbReference>
<proteinExistence type="predicted"/>
<name>A0A7R9MCU3_9ACAR</name>
<sequence length="388" mass="42705">MGRIQKGDKVLITASAGGTGHIGIQWAKQKGAYVIGLTSSEDKAKLLKELGTDRVINYKTENLDEVLTKEFPGAYVIGLTSSEDKAKLLKELGTDRVINYKTENLDEVLTKEFPNGVDVVWETIGGQVFETLLNHLVPKGRLIIVGSISGYKSERITSPTIENLNFKVGSKTLSGFCLPDYKDLYAKYLKQLIGDVVNNKLRVVLDLGQNTSEGEFTGIDSVVRGVEDLTSSEDKAKLLKELGTDRVINYKTENLDEVLTKEFPNGVDVVWETIGGQVYETLFNHLAPKGRLIIVGSISGYKSEGITSPNIESLKLLRGSKTLSGFYLPDHKDLYAKYLKQLIGDVVNNKLRVVLDLGQNTSEGEFTGIDSVVRGVEHLHLGRNIGKK</sequence>
<dbReference type="EMBL" id="CAJPVJ010011760">
    <property type="protein sequence ID" value="CAG2173987.1"/>
    <property type="molecule type" value="Genomic_DNA"/>
</dbReference>
<accession>A0A7R9MCU3</accession>
<protein>
    <recommendedName>
        <fullName evidence="1">Alcohol dehydrogenase-like C-terminal domain-containing protein</fullName>
    </recommendedName>
</protein>
<feature type="domain" description="Alcohol dehydrogenase-like C-terminal" evidence="1">
    <location>
        <begin position="18"/>
        <end position="70"/>
    </location>
</feature>
<dbReference type="PANTHER" id="PTHR43677:SF3">
    <property type="entry name" value="PROSTAGLANDIN REDUCTASE 3"/>
    <property type="match status" value="1"/>
</dbReference>
<dbReference type="InterPro" id="IPR036291">
    <property type="entry name" value="NAD(P)-bd_dom_sf"/>
</dbReference>
<evidence type="ECO:0000259" key="1">
    <source>
        <dbReference type="Pfam" id="PF00107"/>
    </source>
</evidence>
<dbReference type="EMBL" id="OC926585">
    <property type="protein sequence ID" value="CAD7656800.1"/>
    <property type="molecule type" value="Genomic_DNA"/>
</dbReference>
<evidence type="ECO:0000313" key="3">
    <source>
        <dbReference type="Proteomes" id="UP000728032"/>
    </source>
</evidence>
<dbReference type="InterPro" id="IPR051397">
    <property type="entry name" value="Zn-ADH-like_protein"/>
</dbReference>
<dbReference type="Proteomes" id="UP000728032">
    <property type="component" value="Unassembled WGS sequence"/>
</dbReference>
<gene>
    <name evidence="2" type="ORF">ONB1V03_LOCUS13436</name>
</gene>
<feature type="domain" description="Alcohol dehydrogenase-like C-terminal" evidence="1">
    <location>
        <begin position="73"/>
        <end position="183"/>
    </location>
</feature>